<organism evidence="2 3">
    <name type="scientific">Schizopora paradoxa</name>
    <dbReference type="NCBI Taxonomy" id="27342"/>
    <lineage>
        <taxon>Eukaryota</taxon>
        <taxon>Fungi</taxon>
        <taxon>Dikarya</taxon>
        <taxon>Basidiomycota</taxon>
        <taxon>Agaricomycotina</taxon>
        <taxon>Agaricomycetes</taxon>
        <taxon>Hymenochaetales</taxon>
        <taxon>Schizoporaceae</taxon>
        <taxon>Schizopora</taxon>
    </lineage>
</organism>
<sequence>MVVRKEKSKTVEDVEESESGKVWETTASQPGPFTPSPPLPPEILDIIFGYVESITSSITLHRFLPAMLLVCKAWYEVGAWRLYSTLSLGELWTMRPLEDGGDKRCEALLRVMQNNPRLALRVKHLRLGLCNQHAEDLVRHARLIRLCKDVEHLEIVGYGAHRWNELKDAVKDVDPVQVTFSQISAPSSKILSTIAHWSRLREVELYNISDDNFREDVSPTIPLHLKGCCPFLREVKIRFQEYSGAIHPNYVLHLSELAPNVEVLSFDSRTVNSRIVEVIRTCLVRWSPTLTQLFLLGRSVVTSIDDICPELRNLQSLSVSSSAIRPSSLINLKNLEFLYYCSTRLDNKQLVGSLKNEEFLPSLKALTVVPASSIPASDKKSYRDCALTMHDICKDRRIDFPSYCFDSVV</sequence>
<dbReference type="EMBL" id="KQ085927">
    <property type="protein sequence ID" value="KLO15572.1"/>
    <property type="molecule type" value="Genomic_DNA"/>
</dbReference>
<protein>
    <recommendedName>
        <fullName evidence="4">F-box domain-containing protein</fullName>
    </recommendedName>
</protein>
<gene>
    <name evidence="2" type="ORF">SCHPADRAFT_902222</name>
</gene>
<dbReference type="InterPro" id="IPR032675">
    <property type="entry name" value="LRR_dom_sf"/>
</dbReference>
<evidence type="ECO:0000313" key="2">
    <source>
        <dbReference type="EMBL" id="KLO15572.1"/>
    </source>
</evidence>
<evidence type="ECO:0008006" key="4">
    <source>
        <dbReference type="Google" id="ProtNLM"/>
    </source>
</evidence>
<keyword evidence="3" id="KW-1185">Reference proteome</keyword>
<dbReference type="AlphaFoldDB" id="A0A0H2RVF0"/>
<name>A0A0H2RVF0_9AGAM</name>
<reference evidence="2 3" key="1">
    <citation type="submission" date="2015-04" db="EMBL/GenBank/DDBJ databases">
        <title>Complete genome sequence of Schizopora paradoxa KUC8140, a cosmopolitan wood degrader in East Asia.</title>
        <authorList>
            <consortium name="DOE Joint Genome Institute"/>
            <person name="Min B."/>
            <person name="Park H."/>
            <person name="Jang Y."/>
            <person name="Kim J.-J."/>
            <person name="Kim K.H."/>
            <person name="Pangilinan J."/>
            <person name="Lipzen A."/>
            <person name="Riley R."/>
            <person name="Grigoriev I.V."/>
            <person name="Spatafora J.W."/>
            <person name="Choi I.-G."/>
        </authorList>
    </citation>
    <scope>NUCLEOTIDE SEQUENCE [LARGE SCALE GENOMIC DNA]</scope>
    <source>
        <strain evidence="2 3">KUC8140</strain>
    </source>
</reference>
<evidence type="ECO:0000256" key="1">
    <source>
        <dbReference type="SAM" id="MobiDB-lite"/>
    </source>
</evidence>
<accession>A0A0H2RVF0</accession>
<dbReference type="InParanoid" id="A0A0H2RVF0"/>
<evidence type="ECO:0000313" key="3">
    <source>
        <dbReference type="Proteomes" id="UP000053477"/>
    </source>
</evidence>
<feature type="region of interest" description="Disordered" evidence="1">
    <location>
        <begin position="1"/>
        <end position="35"/>
    </location>
</feature>
<proteinExistence type="predicted"/>
<dbReference type="Proteomes" id="UP000053477">
    <property type="component" value="Unassembled WGS sequence"/>
</dbReference>
<dbReference type="SUPFAM" id="SSF52047">
    <property type="entry name" value="RNI-like"/>
    <property type="match status" value="1"/>
</dbReference>
<feature type="compositionally biased region" description="Basic and acidic residues" evidence="1">
    <location>
        <begin position="1"/>
        <end position="12"/>
    </location>
</feature>
<dbReference type="Gene3D" id="3.80.10.10">
    <property type="entry name" value="Ribonuclease Inhibitor"/>
    <property type="match status" value="1"/>
</dbReference>